<protein>
    <submittedName>
        <fullName evidence="1">Uncharacterized protein</fullName>
    </submittedName>
</protein>
<accession>A0A6G1Q5A2</accession>
<evidence type="ECO:0000313" key="2">
    <source>
        <dbReference type="Proteomes" id="UP000503349"/>
    </source>
</evidence>
<reference evidence="1 2" key="1">
    <citation type="submission" date="2019-02" db="EMBL/GenBank/DDBJ databases">
        <title>Opniocepnalus argus genome.</title>
        <authorList>
            <person name="Zhou C."/>
            <person name="Xiao S."/>
        </authorList>
    </citation>
    <scope>NUCLEOTIDE SEQUENCE [LARGE SCALE GENOMIC DNA]</scope>
    <source>
        <strain evidence="1">OARG1902GOOAL</strain>
        <tissue evidence="1">Muscle</tissue>
    </source>
</reference>
<gene>
    <name evidence="1" type="ORF">EXN66_Car013482</name>
</gene>
<sequence length="97" mass="11462">MLHFFPMASQVGMATEVIVLDLLKLCIIYYLGLKSPVIVFLTISHDSLDKDYAIKCVDHHKVHGPLQATQMEEGMWQWFKIFIRYMLCIMQHYKDHF</sequence>
<dbReference type="AlphaFoldDB" id="A0A6G1Q5A2"/>
<evidence type="ECO:0000313" key="1">
    <source>
        <dbReference type="EMBL" id="KAF3697801.1"/>
    </source>
</evidence>
<keyword evidence="2" id="KW-1185">Reference proteome</keyword>
<name>A0A6G1Q5A2_CHAAH</name>
<dbReference type="EMBL" id="CM015724">
    <property type="protein sequence ID" value="KAF3697801.1"/>
    <property type="molecule type" value="Genomic_DNA"/>
</dbReference>
<proteinExistence type="predicted"/>
<dbReference type="Proteomes" id="UP000503349">
    <property type="component" value="Chromosome 13"/>
</dbReference>
<organism evidence="1 2">
    <name type="scientific">Channa argus</name>
    <name type="common">Northern snakehead</name>
    <name type="synonym">Ophicephalus argus</name>
    <dbReference type="NCBI Taxonomy" id="215402"/>
    <lineage>
        <taxon>Eukaryota</taxon>
        <taxon>Metazoa</taxon>
        <taxon>Chordata</taxon>
        <taxon>Craniata</taxon>
        <taxon>Vertebrata</taxon>
        <taxon>Euteleostomi</taxon>
        <taxon>Actinopterygii</taxon>
        <taxon>Neopterygii</taxon>
        <taxon>Teleostei</taxon>
        <taxon>Neoteleostei</taxon>
        <taxon>Acanthomorphata</taxon>
        <taxon>Anabantaria</taxon>
        <taxon>Anabantiformes</taxon>
        <taxon>Channoidei</taxon>
        <taxon>Channidae</taxon>
        <taxon>Channa</taxon>
    </lineage>
</organism>
<reference evidence="2" key="2">
    <citation type="submission" date="2019-02" db="EMBL/GenBank/DDBJ databases">
        <title>Opniocepnalus argus Var Kimnra genome.</title>
        <authorList>
            <person name="Zhou C."/>
            <person name="Xiao S."/>
        </authorList>
    </citation>
    <scope>NUCLEOTIDE SEQUENCE [LARGE SCALE GENOMIC DNA]</scope>
</reference>